<dbReference type="Pfam" id="PF04832">
    <property type="entry name" value="SOUL"/>
    <property type="match status" value="1"/>
</dbReference>
<keyword evidence="3" id="KW-1185">Reference proteome</keyword>
<reference evidence="2" key="1">
    <citation type="submission" date="2025-08" db="UniProtKB">
        <authorList>
            <consortium name="Ensembl"/>
        </authorList>
    </citation>
    <scope>IDENTIFICATION</scope>
</reference>
<evidence type="ECO:0000313" key="3">
    <source>
        <dbReference type="Proteomes" id="UP000261520"/>
    </source>
</evidence>
<dbReference type="SUPFAM" id="SSF55136">
    <property type="entry name" value="Probable bacterial effector-binding domain"/>
    <property type="match status" value="1"/>
</dbReference>
<evidence type="ECO:0000256" key="1">
    <source>
        <dbReference type="ARBA" id="ARBA00009817"/>
    </source>
</evidence>
<dbReference type="PANTHER" id="PTHR11220">
    <property type="entry name" value="HEME-BINDING PROTEIN-RELATED"/>
    <property type="match status" value="1"/>
</dbReference>
<reference evidence="2" key="2">
    <citation type="submission" date="2025-09" db="UniProtKB">
        <authorList>
            <consortium name="Ensembl"/>
        </authorList>
    </citation>
    <scope>IDENTIFICATION</scope>
</reference>
<comment type="similarity">
    <text evidence="1">Belongs to the HEBP family.</text>
</comment>
<dbReference type="GO" id="GO:0020037">
    <property type="term" value="F:heme binding"/>
    <property type="evidence" value="ECO:0007669"/>
    <property type="project" value="TreeGrafter"/>
</dbReference>
<dbReference type="STRING" id="409849.ENSPMGP00000010038"/>
<dbReference type="AlphaFoldDB" id="A0A3B3ZZ62"/>
<protein>
    <submittedName>
        <fullName evidence="2">Uncharacterized protein</fullName>
    </submittedName>
</protein>
<dbReference type="PANTHER" id="PTHR11220:SF24">
    <property type="entry name" value="HEME-BINDING PROTEIN 1"/>
    <property type="match status" value="1"/>
</dbReference>
<organism evidence="2 3">
    <name type="scientific">Periophthalmus magnuspinnatus</name>
    <dbReference type="NCBI Taxonomy" id="409849"/>
    <lineage>
        <taxon>Eukaryota</taxon>
        <taxon>Metazoa</taxon>
        <taxon>Chordata</taxon>
        <taxon>Craniata</taxon>
        <taxon>Vertebrata</taxon>
        <taxon>Euteleostomi</taxon>
        <taxon>Actinopterygii</taxon>
        <taxon>Neopterygii</taxon>
        <taxon>Teleostei</taxon>
        <taxon>Neoteleostei</taxon>
        <taxon>Acanthomorphata</taxon>
        <taxon>Gobiaria</taxon>
        <taxon>Gobiiformes</taxon>
        <taxon>Gobioidei</taxon>
        <taxon>Gobiidae</taxon>
        <taxon>Oxudercinae</taxon>
        <taxon>Periophthalmus</taxon>
    </lineage>
</organism>
<dbReference type="Ensembl" id="ENSPMGT00000010708.1">
    <property type="protein sequence ID" value="ENSPMGP00000010038.1"/>
    <property type="gene ID" value="ENSPMGG00000008322.1"/>
</dbReference>
<proteinExistence type="inferred from homology"/>
<dbReference type="InterPro" id="IPR011256">
    <property type="entry name" value="Reg_factor_effector_dom_sf"/>
</dbReference>
<dbReference type="Gene3D" id="3.20.80.10">
    <property type="entry name" value="Regulatory factor, effector binding domain"/>
    <property type="match status" value="1"/>
</dbReference>
<sequence>MALISLDDLEGLDNDITDDISDDITEEQPMAEDRLLSHWQRVASTHQVSVPTEMTGPIHEMTQNSQQRETLPYAPISSHEKMGALQYEERVYPAGRWACVTRADGLYEQSISMAFMKLMRYICKENSLGRYLGMTVPVVSLIQMIEDGSGFQKSVLTGFFLPAQYQSCPPAPLDPEIQVQDWDPITVIARPFFGTTNESTVQRQISELWEVLAESDGVRRDRYMVAVFENPGVPQRRNEIWFLRDRI</sequence>
<evidence type="ECO:0000313" key="2">
    <source>
        <dbReference type="Ensembl" id="ENSPMGP00000010038.1"/>
    </source>
</evidence>
<accession>A0A3B3ZZ62</accession>
<name>A0A3B3ZZ62_9GOBI</name>
<dbReference type="InterPro" id="IPR006917">
    <property type="entry name" value="SOUL_heme-bd"/>
</dbReference>
<dbReference type="Proteomes" id="UP000261520">
    <property type="component" value="Unplaced"/>
</dbReference>